<evidence type="ECO:0000313" key="8">
    <source>
        <dbReference type="Proteomes" id="UP001325680"/>
    </source>
</evidence>
<dbReference type="Pfam" id="PF06165">
    <property type="entry name" value="GH94_b-supersand"/>
    <property type="match status" value="2"/>
</dbReference>
<dbReference type="RefSeq" id="WP_245957768.1">
    <property type="nucleotide sequence ID" value="NZ_CP139960.1"/>
</dbReference>
<dbReference type="InterPro" id="IPR012341">
    <property type="entry name" value="6hp_glycosidase-like_sf"/>
</dbReference>
<dbReference type="Gene3D" id="2.70.98.40">
    <property type="entry name" value="Glycoside hydrolase, family 65, N-terminal domain"/>
    <property type="match status" value="2"/>
</dbReference>
<dbReference type="InterPro" id="IPR037824">
    <property type="entry name" value="GH94N_2_NdvB"/>
</dbReference>
<dbReference type="InterPro" id="IPR033432">
    <property type="entry name" value="GH94_catalytic"/>
</dbReference>
<dbReference type="InterPro" id="IPR019282">
    <property type="entry name" value="Glycoamylase-like_cons_dom"/>
</dbReference>
<evidence type="ECO:0000259" key="4">
    <source>
        <dbReference type="Pfam" id="PF06165"/>
    </source>
</evidence>
<sequence>MKITRPVDDFVTRMREYFTSEGTYPFKNEDPFRLDLLSNAQMESHGIRVAAQHEVLTTRQPDKVLKRLNDNEDVIVKVQEMLAETIKEKQAIAPASEWFLDNLYLIKEQINISRKHLPKGYSQTLPILAKGKSAGMPRVYDIALEIISHSDGRIDVANLTAFINGYQTKNVLTLGELWAIPIMLRFAIIENIRRIASRIAIDRLDKNDAIYWSEEFIKIAQTEPRSIIIATAEMAKSDVSLNSAFVAEFTRRMQGKGQGLAIPLSWIEQQLSDTGHSVAELVNIHNQSQAADQVSMRNSIESIRLLKTTEWKEFVESVSVVEQELQKDITGTYPLMDFETRDRYRHVVEWIGKKSKAPEHEVAALAIGLATKRKETGAPERQHHVGYFLVDKGRDELLKKARTQLDFKDQLKYFLRKNRLSIYAGSTFLFAFVLSVLLARNVYYETRLIWTSIVTGVLLFVILGHFATVVINWLSTMMVKPRPLPKLDFSGRIPDVYSSVVAVPCLIGSKAGIDELVSDLEVRYLSNPQKNLYYCLLTDFADAPQEKMPLDDELLAHVKEEIHLLNKKYAGENETDRFFLMHRSRKWNKKEKVWMSYERKRGKLGELNSLLRNTGHDDFSVIVGDVAALANVKYVITLDADTLLPRESAWKMIATMAHPLNQPVINQKKRRVVEGYGILQPRTAINLPAKTSSVYARMHSNDSGLDPYTQLVSDVYQDLFEEGSFIGKGIYDIDVFEQVLGKAFPENRILSHDLLEGSYVRSGLLTDVQLFEDYPETYWTDVSRRHRWIRGDWQIATWGLPFAPDEKNKLKRNYISSLSKWKIWDNIKRSLLTPAMLALLVLIWLLFPNPTIWIMGFIVFWFFMPVVTGAIQLFRKPDDLDARSHITEVGDAFKKSVAQVLYNIVVLPFEAYKNADAIFLANWRLLFSRKRLLQWTPYAAQKAGGKKTIADAYSYMWQAILLVIVITALVVIFQPSSVYIAAPFLLAWLFSPVVAWSVSRQRTREDFALSDSEAGFLQVISRKTWAFFEDFVVAEDNYLPPDNYQEKPIEVTAHRTSPTNIGLSTLVNVSAYDFGYISLCRLVERTQQTFSALSDMERYKGHFYNWYDTTNLQPLYPRYISAVDSGNFVANMIVLRQALLELPHHKILNQKFYEGLHHTWKAAIHAAPESATIFKEGDAYLDRLSQSPVETIHIQKTYFDKLLQQAGLVKAAAVVASNKEVQSWLLKFEAQVSDAQFSLSLLTPWADLLPVPAGLEALSVLDNIPSLTEIRNLEHTILPLISQLREERTEYKEWLQQLEEAIQSAYSHALEKLSKIEKLVNECAGFAAVEYDFLYDKDKHLFHIGYNVSEDVKDKSYYDILASEARLGIFTAIAQGKVPQDSWFVLGRLITNDGAAPVLLSWSGSMFEYLMPELVMPSYENTLLERTTRGIIQNQIDYGRKKDIPWGISESGFNLVDAHLNYQYQAFGVPGTGLKRGLGQDLVIAPYATLLALMVEPQLALKNLLVLSKNGFEGRYGFYEAVDYTPSRMPRGKTNVIIRSFMAHHQGMGFLSIARLLLGEKMQQRFERDPQFQSALLLLKEKAPKATNYYTQDDSATSKTVASHEAHIRVIRTPNTTVPEVQLLSNGRYHMAISNSGGSYSRWKNLAVSRWREDVTEDNWGTFCYIKEVSSQELWSNTYQPTRKKLDVDETIFSQGHVEFRRVNKDFETKTDIVVSPEDDVSIRRIKITNKSNGVKTLEVTGYTEIVIAPQAADEAHPAFSNLFVQTKISEDSKAILCTRRARSKNEQPPWMFFMMNVTGVEQEEISFESDRMRFIGRTRSLASPLSVANNGPMSGTDGSVLDPVAAIKYKITLKPRQTATFEIVIGITETQDTCQHLIGKYDDVYLKNRAFELSWTHSQVLLRQINASEAEAQLFNSMAGHILYANGTHRAEANIIAGNKKGQSGLWGYSISGDLPIVLVRVQDSDNTALVRQLIKAHSYWRMKGLAVDLIIWNDDFGTYRQLLHDQIMGFVTAMGGATVDQPGGIFIRQGDQLSTEDRILFQTVARLIFYDNAGSLQEQMTRQKQAKALPPALKVTGHNLFESDEQLSLPDNLVFNNGTGGFTADGKEYFILTKPGQTSPAPWVNIIANPEFGTMISESGSGYTWAENAHSYRLSPWKNDPVSDKTGEAFYIRDDISGKYWSPSPLPATSGKPYITRNGFGYTVYEHIAFGVKSEMWVFVDVEDAVKFTVIRVKNISAKPRKLSVTGYVEWVLGDTATSTRMHVVTEKDLETGVLFARNHYNSTFAERISFFDADGTSRSYTCDRTEFIGRNGSLANPEGLFREKLSNRYGSALDPCTAIQIGVELLPDEEKEVVFRLGSGKSEHDTRILATKYKNTDTVHEAQSKIHDAWNQVLGNVYIKTPDDAFNVITNGWLVYQTLACRIWGRSGFYQSGGAFGFRDQLQDTLALMHTRPDVTRGQILLAASRQFKEGDVQHWWHPPTGRGVRTTCSDDYLWLPYVTARYIEATNDKEVLDEYVSYIEGRPLRPDEESYYDLPVFLNEWETVYNHCKRAIDFGLKFGEHGLPLIGSGDWNDGMDKVGEHGKGESVWLGFFLYDVLMKFSVIASDYGDQEFHIKCISQAEKLKDNINRNAWDGEWYRRAYFDDGTPLGSSQNEECRIDSISQSWSVISGAGEPERIEQAMASLNEHLVDRENGIIKLLTPAFDKSDLYPGYIKGYVPGVRENGGQYTHAAIWTMMAFAIKKDRERVWELFSMVNPVNHAMNNAESQKYKVEPYVMAADVYGVAPHEGRGGWTWYTGSAGWTYQLALEHILGLKKKGNELYIDPCVPDSWPEFEVNYNYGATLYKIKVVNELKNGSIRITINGNGTGDSFILLSDEGGEHEVLVTI</sequence>
<evidence type="ECO:0000259" key="5">
    <source>
        <dbReference type="Pfam" id="PF10091"/>
    </source>
</evidence>
<evidence type="ECO:0000256" key="2">
    <source>
        <dbReference type="ARBA" id="ARBA00022679"/>
    </source>
</evidence>
<organism evidence="7 8">
    <name type="scientific">Niabella yanshanensis</name>
    <dbReference type="NCBI Taxonomy" id="577386"/>
    <lineage>
        <taxon>Bacteria</taxon>
        <taxon>Pseudomonadati</taxon>
        <taxon>Bacteroidota</taxon>
        <taxon>Chitinophagia</taxon>
        <taxon>Chitinophagales</taxon>
        <taxon>Chitinophagaceae</taxon>
        <taxon>Niabella</taxon>
    </lineage>
</organism>
<keyword evidence="3" id="KW-0812">Transmembrane</keyword>
<dbReference type="SUPFAM" id="SSF53448">
    <property type="entry name" value="Nucleotide-diphospho-sugar transferases"/>
    <property type="match status" value="1"/>
</dbReference>
<dbReference type="Gene3D" id="1.50.10.140">
    <property type="match status" value="2"/>
</dbReference>
<feature type="transmembrane region" description="Helical" evidence="3">
    <location>
        <begin position="830"/>
        <end position="847"/>
    </location>
</feature>
<feature type="transmembrane region" description="Helical" evidence="3">
    <location>
        <begin position="420"/>
        <end position="443"/>
    </location>
</feature>
<feature type="domain" description="Glycosyl hydrolase 94 supersandwich" evidence="4">
    <location>
        <begin position="1605"/>
        <end position="1884"/>
    </location>
</feature>
<dbReference type="InterPro" id="IPR010383">
    <property type="entry name" value="Glyco_hydrolase_94_b-supersand"/>
</dbReference>
<dbReference type="InterPro" id="IPR029044">
    <property type="entry name" value="Nucleotide-diphossugar_trans"/>
</dbReference>
<dbReference type="SUPFAM" id="SSF48208">
    <property type="entry name" value="Six-hairpin glycosidases"/>
    <property type="match status" value="1"/>
</dbReference>
<dbReference type="InterPro" id="IPR011013">
    <property type="entry name" value="Gal_mutarotase_sf_dom"/>
</dbReference>
<evidence type="ECO:0000256" key="1">
    <source>
        <dbReference type="ARBA" id="ARBA00022676"/>
    </source>
</evidence>
<feature type="transmembrane region" description="Helical" evidence="3">
    <location>
        <begin position="955"/>
        <end position="973"/>
    </location>
</feature>
<dbReference type="SMART" id="SM01068">
    <property type="entry name" value="CBM_X"/>
    <property type="match status" value="2"/>
</dbReference>
<evidence type="ECO:0000313" key="7">
    <source>
        <dbReference type="EMBL" id="WQD36980.1"/>
    </source>
</evidence>
<dbReference type="Pfam" id="PF17167">
    <property type="entry name" value="Glyco_hydro_94"/>
    <property type="match status" value="1"/>
</dbReference>
<dbReference type="SUPFAM" id="SSF74650">
    <property type="entry name" value="Galactose mutarotase-like"/>
    <property type="match status" value="2"/>
</dbReference>
<dbReference type="Gene3D" id="2.60.420.10">
    <property type="entry name" value="Maltose phosphorylase, domain 3"/>
    <property type="match status" value="1"/>
</dbReference>
<keyword evidence="3" id="KW-0472">Membrane</keyword>
<evidence type="ECO:0000256" key="3">
    <source>
        <dbReference type="SAM" id="Phobius"/>
    </source>
</evidence>
<dbReference type="Gene3D" id="3.90.1200.10">
    <property type="match status" value="1"/>
</dbReference>
<dbReference type="InterPro" id="IPR008928">
    <property type="entry name" value="6-hairpin_glycosidase_sf"/>
</dbReference>
<proteinExistence type="predicted"/>
<dbReference type="Pfam" id="PF10091">
    <property type="entry name" value="Glycoamylase"/>
    <property type="match status" value="1"/>
</dbReference>
<dbReference type="PANTHER" id="PTHR37469">
    <property type="entry name" value="CELLOBIONIC ACID PHOSPHORYLASE-RELATED"/>
    <property type="match status" value="1"/>
</dbReference>
<keyword evidence="2" id="KW-0808">Transferase</keyword>
<feature type="domain" description="Glycosyl hydrolase 94 supersandwich" evidence="4">
    <location>
        <begin position="2109"/>
        <end position="2378"/>
    </location>
</feature>
<keyword evidence="3" id="KW-1133">Transmembrane helix</keyword>
<dbReference type="InterPro" id="IPR037820">
    <property type="entry name" value="GH94N_NdvB"/>
</dbReference>
<reference evidence="7 8" key="1">
    <citation type="submission" date="2023-12" db="EMBL/GenBank/DDBJ databases">
        <title>Genome sequencing and assembly of bacterial species from a model synthetic community.</title>
        <authorList>
            <person name="Hogle S.L."/>
        </authorList>
    </citation>
    <scope>NUCLEOTIDE SEQUENCE [LARGE SCALE GENOMIC DNA]</scope>
    <source>
        <strain evidence="7 8">HAMBI_3031</strain>
    </source>
</reference>
<dbReference type="InterPro" id="IPR037018">
    <property type="entry name" value="GH65_N"/>
</dbReference>
<dbReference type="CDD" id="cd11753">
    <property type="entry name" value="GH94N_ChvB_NdvB_2_like"/>
    <property type="match status" value="1"/>
</dbReference>
<dbReference type="Gene3D" id="1.50.10.10">
    <property type="match status" value="1"/>
</dbReference>
<keyword evidence="8" id="KW-1185">Reference proteome</keyword>
<feature type="domain" description="Glycoamylase-like" evidence="5">
    <location>
        <begin position="1360"/>
        <end position="1556"/>
    </location>
</feature>
<keyword evidence="1" id="KW-0328">Glycosyltransferase</keyword>
<dbReference type="Proteomes" id="UP001325680">
    <property type="component" value="Chromosome"/>
</dbReference>
<dbReference type="InterPro" id="IPR052047">
    <property type="entry name" value="GH94_Enzymes"/>
</dbReference>
<dbReference type="CDD" id="cd11756">
    <property type="entry name" value="GH94N_ChvB_NdvB_1_like"/>
    <property type="match status" value="1"/>
</dbReference>
<dbReference type="EMBL" id="CP139960">
    <property type="protein sequence ID" value="WQD36980.1"/>
    <property type="molecule type" value="Genomic_DNA"/>
</dbReference>
<feature type="transmembrane region" description="Helical" evidence="3">
    <location>
        <begin position="449"/>
        <end position="474"/>
    </location>
</feature>
<name>A0ABZ0W142_9BACT</name>
<gene>
    <name evidence="7" type="ORF">U0035_15005</name>
</gene>
<accession>A0ABZ0W142</accession>
<dbReference type="PANTHER" id="PTHR37469:SF2">
    <property type="entry name" value="CELLOBIONIC ACID PHOSPHORYLASE"/>
    <property type="match status" value="1"/>
</dbReference>
<evidence type="ECO:0000259" key="6">
    <source>
        <dbReference type="Pfam" id="PF17167"/>
    </source>
</evidence>
<protein>
    <submittedName>
        <fullName evidence="7">Glucoamylase family protein</fullName>
    </submittedName>
</protein>
<feature type="domain" description="Glycosyl hydrolase 94 catalytic" evidence="6">
    <location>
        <begin position="2393"/>
        <end position="2816"/>
    </location>
</feature>
<feature type="transmembrane region" description="Helical" evidence="3">
    <location>
        <begin position="853"/>
        <end position="874"/>
    </location>
</feature>